<evidence type="ECO:0000256" key="4">
    <source>
        <dbReference type="ARBA" id="ARBA00022776"/>
    </source>
</evidence>
<evidence type="ECO:0000256" key="6">
    <source>
        <dbReference type="SAM" id="MobiDB-lite"/>
    </source>
</evidence>
<accession>A0A803YBB2</accession>
<dbReference type="Ensembl" id="ENSMGAT00000030528.1">
    <property type="protein sequence ID" value="ENSMGAP00000029059.1"/>
    <property type="gene ID" value="ENSMGAG00000018577.1"/>
</dbReference>
<comment type="similarity">
    <text evidence="1">Belongs to the BORA family.</text>
</comment>
<proteinExistence type="inferred from homology"/>
<dbReference type="GO" id="GO:0005634">
    <property type="term" value="C:nucleus"/>
    <property type="evidence" value="ECO:0007669"/>
    <property type="project" value="TreeGrafter"/>
</dbReference>
<dbReference type="InParanoid" id="A0A803YBB2"/>
<reference evidence="7" key="3">
    <citation type="submission" date="2025-09" db="UniProtKB">
        <authorList>
            <consortium name="Ensembl"/>
        </authorList>
    </citation>
    <scope>IDENTIFICATION</scope>
</reference>
<dbReference type="GO" id="GO:0007088">
    <property type="term" value="P:regulation of mitotic nuclear division"/>
    <property type="evidence" value="ECO:0007669"/>
    <property type="project" value="TreeGrafter"/>
</dbReference>
<dbReference type="GO" id="GO:0051301">
    <property type="term" value="P:cell division"/>
    <property type="evidence" value="ECO:0007669"/>
    <property type="project" value="UniProtKB-KW"/>
</dbReference>
<feature type="region of interest" description="Disordered" evidence="6">
    <location>
        <begin position="1"/>
        <end position="22"/>
    </location>
</feature>
<keyword evidence="8" id="KW-1185">Reference proteome</keyword>
<dbReference type="AlphaFoldDB" id="A0A803YBB2"/>
<organism evidence="7 8">
    <name type="scientific">Meleagris gallopavo</name>
    <name type="common">Wild turkey</name>
    <dbReference type="NCBI Taxonomy" id="9103"/>
    <lineage>
        <taxon>Eukaryota</taxon>
        <taxon>Metazoa</taxon>
        <taxon>Chordata</taxon>
        <taxon>Craniata</taxon>
        <taxon>Vertebrata</taxon>
        <taxon>Euteleostomi</taxon>
        <taxon>Archelosauria</taxon>
        <taxon>Archosauria</taxon>
        <taxon>Dinosauria</taxon>
        <taxon>Saurischia</taxon>
        <taxon>Theropoda</taxon>
        <taxon>Coelurosauria</taxon>
        <taxon>Aves</taxon>
        <taxon>Neognathae</taxon>
        <taxon>Galloanserae</taxon>
        <taxon>Galliformes</taxon>
        <taxon>Phasianidae</taxon>
        <taxon>Meleagridinae</taxon>
        <taxon>Meleagris</taxon>
    </lineage>
</organism>
<protein>
    <recommendedName>
        <fullName evidence="2">Protein aurora borealis</fullName>
    </recommendedName>
</protein>
<sequence length="68" mass="7591">MGDMEEARMQISPETPGRVTVLNPFESPNDYCTLQEQIVSSPSVFKSTKSSSVRSHLPLYAVLIFQNT</sequence>
<dbReference type="GO" id="GO:0005737">
    <property type="term" value="C:cytoplasm"/>
    <property type="evidence" value="ECO:0007669"/>
    <property type="project" value="TreeGrafter"/>
</dbReference>
<reference evidence="7" key="1">
    <citation type="journal article" date="2010" name="PLoS Biol.">
        <title>Multi-platform next-generation sequencing of the domestic turkey (Meleagris gallopavo): genome assembly and analysis.</title>
        <authorList>
            <person name="Dalloul R.A."/>
            <person name="Long J.A."/>
            <person name="Zimin A.V."/>
            <person name="Aslam L."/>
            <person name="Beal K."/>
            <person name="Blomberg L.A."/>
            <person name="Bouffard P."/>
            <person name="Burt D.W."/>
            <person name="Crasta O."/>
            <person name="Crooijmans R.P."/>
            <person name="Cooper K."/>
            <person name="Coulombe R.A."/>
            <person name="De S."/>
            <person name="Delany M.E."/>
            <person name="Dodgson J.B."/>
            <person name="Dong J.J."/>
            <person name="Evans C."/>
            <person name="Frederickson K.M."/>
            <person name="Flicek P."/>
            <person name="Florea L."/>
            <person name="Folkerts O."/>
            <person name="Groenen M.A."/>
            <person name="Harkins T.T."/>
            <person name="Herrero J."/>
            <person name="Hoffmann S."/>
            <person name="Megens H.J."/>
            <person name="Jiang A."/>
            <person name="de Jong P."/>
            <person name="Kaiser P."/>
            <person name="Kim H."/>
            <person name="Kim K.W."/>
            <person name="Kim S."/>
            <person name="Langenberger D."/>
            <person name="Lee M.K."/>
            <person name="Lee T."/>
            <person name="Mane S."/>
            <person name="Marcais G."/>
            <person name="Marz M."/>
            <person name="McElroy A.P."/>
            <person name="Modise T."/>
            <person name="Nefedov M."/>
            <person name="Notredame C."/>
            <person name="Paton I.R."/>
            <person name="Payne W.S."/>
            <person name="Pertea G."/>
            <person name="Prickett D."/>
            <person name="Puiu D."/>
            <person name="Qioa D."/>
            <person name="Raineri E."/>
            <person name="Ruffier M."/>
            <person name="Salzberg S.L."/>
            <person name="Schatz M.C."/>
            <person name="Scheuring C."/>
            <person name="Schmidt C.J."/>
            <person name="Schroeder S."/>
            <person name="Searle S.M."/>
            <person name="Smith E.J."/>
            <person name="Smith J."/>
            <person name="Sonstegard T.S."/>
            <person name="Stadler P.F."/>
            <person name="Tafer H."/>
            <person name="Tu Z.J."/>
            <person name="Van Tassell C.P."/>
            <person name="Vilella A.J."/>
            <person name="Williams K.P."/>
            <person name="Yorke J.A."/>
            <person name="Zhang L."/>
            <person name="Zhang H.B."/>
            <person name="Zhang X."/>
            <person name="Zhang Y."/>
            <person name="Reed K.M."/>
        </authorList>
    </citation>
    <scope>NUCLEOTIDE SEQUENCE [LARGE SCALE GENOMIC DNA]</scope>
</reference>
<dbReference type="InterPro" id="IPR023252">
    <property type="entry name" value="Aurora_borealis_protein"/>
</dbReference>
<name>A0A803YBB2_MELGA</name>
<evidence type="ECO:0000256" key="5">
    <source>
        <dbReference type="ARBA" id="ARBA00023306"/>
    </source>
</evidence>
<evidence type="ECO:0000313" key="8">
    <source>
        <dbReference type="Proteomes" id="UP000001645"/>
    </source>
</evidence>
<evidence type="ECO:0000256" key="1">
    <source>
        <dbReference type="ARBA" id="ARBA00010963"/>
    </source>
</evidence>
<dbReference type="PANTHER" id="PTHR14728">
    <property type="entry name" value="PROTEIN AURORA BOREALIS"/>
    <property type="match status" value="1"/>
</dbReference>
<dbReference type="GeneTree" id="ENSGT00960000190165"/>
<keyword evidence="4" id="KW-0498">Mitosis</keyword>
<dbReference type="PANTHER" id="PTHR14728:SF2">
    <property type="entry name" value="PROTEIN AURORA BOREALIS"/>
    <property type="match status" value="1"/>
</dbReference>
<dbReference type="Proteomes" id="UP000001645">
    <property type="component" value="Unplaced"/>
</dbReference>
<dbReference type="GO" id="GO:0019901">
    <property type="term" value="F:protein kinase binding"/>
    <property type="evidence" value="ECO:0007669"/>
    <property type="project" value="TreeGrafter"/>
</dbReference>
<keyword evidence="5" id="KW-0131">Cell cycle</keyword>
<evidence type="ECO:0000256" key="3">
    <source>
        <dbReference type="ARBA" id="ARBA00022618"/>
    </source>
</evidence>
<evidence type="ECO:0000256" key="2">
    <source>
        <dbReference type="ARBA" id="ARBA00020055"/>
    </source>
</evidence>
<dbReference type="Pfam" id="PF15280">
    <property type="entry name" value="BORA_N"/>
    <property type="match status" value="1"/>
</dbReference>
<reference evidence="7" key="2">
    <citation type="submission" date="2025-08" db="UniProtKB">
        <authorList>
            <consortium name="Ensembl"/>
        </authorList>
    </citation>
    <scope>IDENTIFICATION</scope>
</reference>
<keyword evidence="3" id="KW-0132">Cell division</keyword>
<dbReference type="GO" id="GO:0060236">
    <property type="term" value="P:regulation of mitotic spindle organization"/>
    <property type="evidence" value="ECO:0007669"/>
    <property type="project" value="TreeGrafter"/>
</dbReference>
<evidence type="ECO:0000313" key="7">
    <source>
        <dbReference type="Ensembl" id="ENSMGAP00000029059.1"/>
    </source>
</evidence>